<keyword evidence="1" id="KW-0472">Membrane</keyword>
<reference evidence="8" key="5">
    <citation type="journal article" date="2018" name="Nat. Plants">
        <title>Whole-genome landscape of Medicago truncatula symbiotic genes.</title>
        <authorList>
            <person name="Pecrix Y."/>
            <person name="Staton S.E."/>
            <person name="Sallet E."/>
            <person name="Lelandais-Briere C."/>
            <person name="Moreau S."/>
            <person name="Carrere S."/>
            <person name="Blein T."/>
            <person name="Jardinaud M.F."/>
            <person name="Latrasse D."/>
            <person name="Zouine M."/>
            <person name="Zahm M."/>
            <person name="Kreplak J."/>
            <person name="Mayjonade B."/>
            <person name="Satge C."/>
            <person name="Perez M."/>
            <person name="Cauet S."/>
            <person name="Marande W."/>
            <person name="Chantry-Darmon C."/>
            <person name="Lopez-Roques C."/>
            <person name="Bouchez O."/>
            <person name="Berard A."/>
            <person name="Debelle F."/>
            <person name="Munos S."/>
            <person name="Bendahmane A."/>
            <person name="Berges H."/>
            <person name="Niebel A."/>
            <person name="Buitink J."/>
            <person name="Frugier F."/>
            <person name="Benhamed M."/>
            <person name="Crespi M."/>
            <person name="Gouzy J."/>
            <person name="Gamas P."/>
        </authorList>
    </citation>
    <scope>NUCLEOTIDE SEQUENCE [LARGE SCALE GENOMIC DNA]</scope>
    <source>
        <strain evidence="8">cv. Jemalong A17</strain>
    </source>
</reference>
<keyword evidence="1" id="KW-0812">Transmembrane</keyword>
<dbReference type="EnsemblPlants" id="AES60265">
    <property type="protein sequence ID" value="AES60265"/>
    <property type="gene ID" value="MTR_1g042850"/>
</dbReference>
<evidence type="ECO:0000313" key="3">
    <source>
        <dbReference type="EMBL" id="ABS31454.1"/>
    </source>
</evidence>
<evidence type="ECO:0000313" key="5">
    <source>
        <dbReference type="EMBL" id="RHN78583.1"/>
    </source>
</evidence>
<protein>
    <submittedName>
        <fullName evidence="4">Nodule Cysteine-Rich (NCR) secreted peptide</fullName>
    </submittedName>
    <submittedName>
        <fullName evidence="3">Nodule-specific cysteine-rich peptide 317</fullName>
    </submittedName>
    <submittedName>
        <fullName evidence="5">Putative Late nodulin</fullName>
    </submittedName>
</protein>
<dbReference type="AlphaFoldDB" id="A7KHE7"/>
<evidence type="ECO:0000256" key="1">
    <source>
        <dbReference type="SAM" id="Phobius"/>
    </source>
</evidence>
<reference evidence="4 7" key="2">
    <citation type="journal article" date="2011" name="Nature">
        <title>The Medicago genome provides insight into the evolution of rhizobial symbioses.</title>
        <authorList>
            <person name="Young N.D."/>
            <person name="Debelle F."/>
            <person name="Oldroyd G.E."/>
            <person name="Geurts R."/>
            <person name="Cannon S.B."/>
            <person name="Udvardi M.K."/>
            <person name="Benedito V.A."/>
            <person name="Mayer K.F."/>
            <person name="Gouzy J."/>
            <person name="Schoof H."/>
            <person name="Van de Peer Y."/>
            <person name="Proost S."/>
            <person name="Cook D.R."/>
            <person name="Meyers B.C."/>
            <person name="Spannagl M."/>
            <person name="Cheung F."/>
            <person name="De Mita S."/>
            <person name="Krishnakumar V."/>
            <person name="Gundlach H."/>
            <person name="Zhou S."/>
            <person name="Mudge J."/>
            <person name="Bharti A.K."/>
            <person name="Murray J.D."/>
            <person name="Naoumkina M.A."/>
            <person name="Rosen B."/>
            <person name="Silverstein K.A."/>
            <person name="Tang H."/>
            <person name="Rombauts S."/>
            <person name="Zhao P.X."/>
            <person name="Zhou P."/>
            <person name="Barbe V."/>
            <person name="Bardou P."/>
            <person name="Bechner M."/>
            <person name="Bellec A."/>
            <person name="Berger A."/>
            <person name="Berges H."/>
            <person name="Bidwell S."/>
            <person name="Bisseling T."/>
            <person name="Choisne N."/>
            <person name="Couloux A."/>
            <person name="Denny R."/>
            <person name="Deshpande S."/>
            <person name="Dai X."/>
            <person name="Doyle J.J."/>
            <person name="Dudez A.M."/>
            <person name="Farmer A.D."/>
            <person name="Fouteau S."/>
            <person name="Franken C."/>
            <person name="Gibelin C."/>
            <person name="Gish J."/>
            <person name="Goldstein S."/>
            <person name="Gonzalez A.J."/>
            <person name="Green P.J."/>
            <person name="Hallab A."/>
            <person name="Hartog M."/>
            <person name="Hua A."/>
            <person name="Humphray S.J."/>
            <person name="Jeong D.H."/>
            <person name="Jing Y."/>
            <person name="Jocker A."/>
            <person name="Kenton S.M."/>
            <person name="Kim D.J."/>
            <person name="Klee K."/>
            <person name="Lai H."/>
            <person name="Lang C."/>
            <person name="Lin S."/>
            <person name="Macmil S.L."/>
            <person name="Magdelenat G."/>
            <person name="Matthews L."/>
            <person name="McCorrison J."/>
            <person name="Monaghan E.L."/>
            <person name="Mun J.H."/>
            <person name="Najar F.Z."/>
            <person name="Nicholson C."/>
            <person name="Noirot C."/>
            <person name="O'Bleness M."/>
            <person name="Paule C.R."/>
            <person name="Poulain J."/>
            <person name="Prion F."/>
            <person name="Qin B."/>
            <person name="Qu C."/>
            <person name="Retzel E.F."/>
            <person name="Riddle C."/>
            <person name="Sallet E."/>
            <person name="Samain S."/>
            <person name="Samson N."/>
            <person name="Sanders I."/>
            <person name="Saurat O."/>
            <person name="Scarpelli C."/>
            <person name="Schiex T."/>
            <person name="Segurens B."/>
            <person name="Severin A.J."/>
            <person name="Sherrier D.J."/>
            <person name="Shi R."/>
            <person name="Sims S."/>
            <person name="Singer S.R."/>
            <person name="Sinharoy S."/>
            <person name="Sterck L."/>
            <person name="Viollet A."/>
            <person name="Wang B.B."/>
            <person name="Wang K."/>
            <person name="Wang M."/>
            <person name="Wang X."/>
            <person name="Warfsmann J."/>
            <person name="Weissenbach J."/>
            <person name="White D.D."/>
            <person name="White J.D."/>
            <person name="Wiley G.B."/>
            <person name="Wincker P."/>
            <person name="Xing Y."/>
            <person name="Yang L."/>
            <person name="Yao Z."/>
            <person name="Ying F."/>
            <person name="Zhai J."/>
            <person name="Zhou L."/>
            <person name="Zuber A."/>
            <person name="Denarie J."/>
            <person name="Dixon R.A."/>
            <person name="May G.D."/>
            <person name="Schwartz D.C."/>
            <person name="Rogers J."/>
            <person name="Quetier F."/>
            <person name="Town C.D."/>
            <person name="Roe B.A."/>
        </authorList>
    </citation>
    <scope>NUCLEOTIDE SEQUENCE [LARGE SCALE GENOMIC DNA]</scope>
    <source>
        <strain evidence="4">A17</strain>
        <strain evidence="6 7">cv. Jemalong A17</strain>
    </source>
</reference>
<dbReference type="EMBL" id="PSQE01000001">
    <property type="protein sequence ID" value="RHN78583.1"/>
    <property type="molecule type" value="Genomic_DNA"/>
</dbReference>
<evidence type="ECO:0000313" key="7">
    <source>
        <dbReference type="Proteomes" id="UP000002051"/>
    </source>
</evidence>
<dbReference type="Proteomes" id="UP000265566">
    <property type="component" value="Chromosome 1"/>
</dbReference>
<reference evidence="3" key="1">
    <citation type="journal article" date="2007" name="Mol. Plant Microbe Interact.">
        <title>Genomic organization and evolutionary insights on GRP and NCR genes, two large nodule-specific gene families in Medicago truncatula.</title>
        <authorList>
            <person name="Alunni B."/>
            <person name="Kevei Z."/>
            <person name="Redondo-Nieto M."/>
            <person name="Kondorosi A."/>
            <person name="Mergaert P."/>
            <person name="Kondorosi E."/>
        </authorList>
    </citation>
    <scope>NUCLEOTIDE SEQUENCE</scope>
</reference>
<keyword evidence="7" id="KW-1185">Reference proteome</keyword>
<organism evidence="3">
    <name type="scientific">Medicago truncatula</name>
    <name type="common">Barrel medic</name>
    <name type="synonym">Medicago tribuloides</name>
    <dbReference type="NCBI Taxonomy" id="3880"/>
    <lineage>
        <taxon>Eukaryota</taxon>
        <taxon>Viridiplantae</taxon>
        <taxon>Streptophyta</taxon>
        <taxon>Embryophyta</taxon>
        <taxon>Tracheophyta</taxon>
        <taxon>Spermatophyta</taxon>
        <taxon>Magnoliopsida</taxon>
        <taxon>eudicotyledons</taxon>
        <taxon>Gunneridae</taxon>
        <taxon>Pentapetalae</taxon>
        <taxon>rosids</taxon>
        <taxon>fabids</taxon>
        <taxon>Fabales</taxon>
        <taxon>Fabaceae</taxon>
        <taxon>Papilionoideae</taxon>
        <taxon>50 kb inversion clade</taxon>
        <taxon>NPAAA clade</taxon>
        <taxon>Hologalegina</taxon>
        <taxon>IRL clade</taxon>
        <taxon>Trifolieae</taxon>
        <taxon>Medicago</taxon>
    </lineage>
</organism>
<evidence type="ECO:0000313" key="4">
    <source>
        <dbReference type="EMBL" id="AES60265.1"/>
    </source>
</evidence>
<sequence>MNHISKFVYALIIFLSIYLVVLDGLPISCKDHFECRRKINILRCIYRQEKPMCINSICTCVKLL</sequence>
<dbReference type="InterPro" id="IPR009810">
    <property type="entry name" value="Nodulin_late_dom"/>
</dbReference>
<dbReference type="PaxDb" id="3880-AES60265"/>
<feature type="domain" description="Late nodulin" evidence="2">
    <location>
        <begin position="1"/>
        <end position="59"/>
    </location>
</feature>
<dbReference type="Gramene" id="rna2201">
    <property type="protein sequence ID" value="RHN78583.1"/>
    <property type="gene ID" value="gene2201"/>
</dbReference>
<dbReference type="GO" id="GO:0046872">
    <property type="term" value="F:metal ion binding"/>
    <property type="evidence" value="ECO:0007669"/>
    <property type="project" value="InterPro"/>
</dbReference>
<dbReference type="EMBL" id="EF414368">
    <property type="protein sequence ID" value="ABS31454.1"/>
    <property type="molecule type" value="mRNA"/>
</dbReference>
<evidence type="ECO:0000313" key="6">
    <source>
        <dbReference type="EnsemblPlants" id="AES60265"/>
    </source>
</evidence>
<reference evidence="5" key="6">
    <citation type="journal article" date="2018" name="Nat. Plants">
        <title>Whole-genome landscape of Medicago truncatula symbiotic genes.</title>
        <authorList>
            <person name="Pecrix Y."/>
            <person name="Gamas P."/>
            <person name="Carrere S."/>
        </authorList>
    </citation>
    <scope>NUCLEOTIDE SEQUENCE</scope>
    <source>
        <tissue evidence="5">Leaves</tissue>
    </source>
</reference>
<name>A7KHE7_MEDTR</name>
<dbReference type="Pfam" id="PF07127">
    <property type="entry name" value="Nodulin_late"/>
    <property type="match status" value="1"/>
</dbReference>
<evidence type="ECO:0000259" key="2">
    <source>
        <dbReference type="Pfam" id="PF07127"/>
    </source>
</evidence>
<reference evidence="6" key="4">
    <citation type="submission" date="2015-04" db="UniProtKB">
        <authorList>
            <consortium name="EnsemblPlants"/>
        </authorList>
    </citation>
    <scope>IDENTIFICATION</scope>
    <source>
        <strain evidence="6">cv. Jemalong A17</strain>
    </source>
</reference>
<dbReference type="Proteomes" id="UP000002051">
    <property type="component" value="Unassembled WGS sequence"/>
</dbReference>
<reference evidence="4 7" key="3">
    <citation type="journal article" date="2014" name="BMC Genomics">
        <title>An improved genome release (version Mt4.0) for the model legume Medicago truncatula.</title>
        <authorList>
            <person name="Tang H."/>
            <person name="Krishnakumar V."/>
            <person name="Bidwell S."/>
            <person name="Rosen B."/>
            <person name="Chan A."/>
            <person name="Zhou S."/>
            <person name="Gentzbittel L."/>
            <person name="Childs K.L."/>
            <person name="Yandell M."/>
            <person name="Gundlach H."/>
            <person name="Mayer K.F."/>
            <person name="Schwartz D.C."/>
            <person name="Town C.D."/>
        </authorList>
    </citation>
    <scope>GENOME REANNOTATION</scope>
    <source>
        <strain evidence="6 7">cv. Jemalong A17</strain>
    </source>
</reference>
<evidence type="ECO:0000313" key="8">
    <source>
        <dbReference type="Proteomes" id="UP000265566"/>
    </source>
</evidence>
<accession>A7KHE7</accession>
<dbReference type="EMBL" id="CM001217">
    <property type="protein sequence ID" value="AES60265.1"/>
    <property type="molecule type" value="Genomic_DNA"/>
</dbReference>
<dbReference type="HOGENOM" id="CLU_181053_0_0_1"/>
<gene>
    <name evidence="4" type="ordered locus">MTR_1g042850</name>
    <name evidence="5" type="ORF">MtrunA17_Chr1g0167511</name>
</gene>
<keyword evidence="1" id="KW-1133">Transmembrane helix</keyword>
<proteinExistence type="evidence at transcript level"/>
<feature type="transmembrane region" description="Helical" evidence="1">
    <location>
        <begin position="7"/>
        <end position="27"/>
    </location>
</feature>